<dbReference type="EMBL" id="BPVZ01000007">
    <property type="protein sequence ID" value="GKU93868.1"/>
    <property type="molecule type" value="Genomic_DNA"/>
</dbReference>
<sequence length="70" mass="7969">MHISPRNSGIKAIKPFFLRVWDCRPDLTAVEDTPRLAAWMAKNCPLSWRKKKGLIALIPEFKGLYASITV</sequence>
<proteinExistence type="predicted"/>
<evidence type="ECO:0000313" key="1">
    <source>
        <dbReference type="EMBL" id="GKU93868.1"/>
    </source>
</evidence>
<reference evidence="1 2" key="1">
    <citation type="journal article" date="2021" name="Commun. Biol.">
        <title>The genome of Shorea leprosula (Dipterocarpaceae) highlights the ecological relevance of drought in aseasonal tropical rainforests.</title>
        <authorList>
            <person name="Ng K.K.S."/>
            <person name="Kobayashi M.J."/>
            <person name="Fawcett J.A."/>
            <person name="Hatakeyama M."/>
            <person name="Paape T."/>
            <person name="Ng C.H."/>
            <person name="Ang C.C."/>
            <person name="Tnah L.H."/>
            <person name="Lee C.T."/>
            <person name="Nishiyama T."/>
            <person name="Sese J."/>
            <person name="O'Brien M.J."/>
            <person name="Copetti D."/>
            <person name="Mohd Noor M.I."/>
            <person name="Ong R.C."/>
            <person name="Putra M."/>
            <person name="Sireger I.Z."/>
            <person name="Indrioko S."/>
            <person name="Kosugi Y."/>
            <person name="Izuno A."/>
            <person name="Isagi Y."/>
            <person name="Lee S.L."/>
            <person name="Shimizu K.K."/>
        </authorList>
    </citation>
    <scope>NUCLEOTIDE SEQUENCE [LARGE SCALE GENOMIC DNA]</scope>
    <source>
        <strain evidence="1">214</strain>
    </source>
</reference>
<dbReference type="Proteomes" id="UP001054252">
    <property type="component" value="Unassembled WGS sequence"/>
</dbReference>
<organism evidence="1 2">
    <name type="scientific">Rubroshorea leprosula</name>
    <dbReference type="NCBI Taxonomy" id="152421"/>
    <lineage>
        <taxon>Eukaryota</taxon>
        <taxon>Viridiplantae</taxon>
        <taxon>Streptophyta</taxon>
        <taxon>Embryophyta</taxon>
        <taxon>Tracheophyta</taxon>
        <taxon>Spermatophyta</taxon>
        <taxon>Magnoliopsida</taxon>
        <taxon>eudicotyledons</taxon>
        <taxon>Gunneridae</taxon>
        <taxon>Pentapetalae</taxon>
        <taxon>rosids</taxon>
        <taxon>malvids</taxon>
        <taxon>Malvales</taxon>
        <taxon>Dipterocarpaceae</taxon>
        <taxon>Rubroshorea</taxon>
    </lineage>
</organism>
<keyword evidence="2" id="KW-1185">Reference proteome</keyword>
<dbReference type="AlphaFoldDB" id="A0AAV5I7E2"/>
<comment type="caution">
    <text evidence="1">The sequence shown here is derived from an EMBL/GenBank/DDBJ whole genome shotgun (WGS) entry which is preliminary data.</text>
</comment>
<gene>
    <name evidence="1" type="ORF">SLEP1_g7427</name>
</gene>
<accession>A0AAV5I7E2</accession>
<name>A0AAV5I7E2_9ROSI</name>
<evidence type="ECO:0000313" key="2">
    <source>
        <dbReference type="Proteomes" id="UP001054252"/>
    </source>
</evidence>
<protein>
    <submittedName>
        <fullName evidence="1">Uncharacterized protein</fullName>
    </submittedName>
</protein>